<comment type="caution">
    <text evidence="1">The sequence shown here is derived from an EMBL/GenBank/DDBJ whole genome shotgun (WGS) entry which is preliminary data.</text>
</comment>
<gene>
    <name evidence="1" type="ORF">EYY89_00450</name>
</gene>
<proteinExistence type="predicted"/>
<dbReference type="AlphaFoldDB" id="A0A4Q9EZV9"/>
<organism evidence="1 2">
    <name type="scientific">Hafnia paralvei</name>
    <dbReference type="NCBI Taxonomy" id="546367"/>
    <lineage>
        <taxon>Bacteria</taxon>
        <taxon>Pseudomonadati</taxon>
        <taxon>Pseudomonadota</taxon>
        <taxon>Gammaproteobacteria</taxon>
        <taxon>Enterobacterales</taxon>
        <taxon>Hafniaceae</taxon>
        <taxon>Hafnia</taxon>
    </lineage>
</organism>
<protein>
    <submittedName>
        <fullName evidence="1">Uncharacterized protein</fullName>
    </submittedName>
</protein>
<accession>A0A4Q9EZV9</accession>
<evidence type="ECO:0000313" key="2">
    <source>
        <dbReference type="Proteomes" id="UP000293380"/>
    </source>
</evidence>
<dbReference type="EMBL" id="SITD01000014">
    <property type="protein sequence ID" value="TBM32948.1"/>
    <property type="molecule type" value="Genomic_DNA"/>
</dbReference>
<name>A0A4Q9EZV9_9GAMM</name>
<reference evidence="1 2" key="1">
    <citation type="submission" date="2019-02" db="EMBL/GenBank/DDBJ databases">
        <title>Comparative genomic analysis of the Hafnia genus genomes.</title>
        <authorList>
            <person name="Zhiqiu Y."/>
            <person name="Chao Y."/>
            <person name="Yuhui D."/>
            <person name="Di H."/>
            <person name="Bin L."/>
        </authorList>
    </citation>
    <scope>NUCLEOTIDE SEQUENCE [LARGE SCALE GENOMIC DNA]</scope>
    <source>
        <strain evidence="1 2">PCM_1194</strain>
    </source>
</reference>
<sequence>MATETPASLATSFMVAMGLSKNTVKGKRLHASVAEKPRCCKPRRVSVFSDMSQNRRNHTASYILRTNVAISRWRQMEQRFNLNIPEVLIGEISVHLLLKPINYTDLRGCVGFFLFPLRH</sequence>
<dbReference type="Proteomes" id="UP000293380">
    <property type="component" value="Unassembled WGS sequence"/>
</dbReference>
<evidence type="ECO:0000313" key="1">
    <source>
        <dbReference type="EMBL" id="TBM32948.1"/>
    </source>
</evidence>